<dbReference type="Proteomes" id="UP000321204">
    <property type="component" value="Chromosome"/>
</dbReference>
<dbReference type="AlphaFoldDB" id="A0A5B8ULM2"/>
<reference evidence="1 2" key="1">
    <citation type="journal article" date="2015" name="Int. J. Syst. Evol. Microbiol.">
        <title>Flavisolibacter ginsenosidimutans sp. nov., with ginsenoside-converting activity isolated from soil used for cultivating ginseng.</title>
        <authorList>
            <person name="Zhao Y."/>
            <person name="Liu Q."/>
            <person name="Kang M.S."/>
            <person name="Jin F."/>
            <person name="Yu H."/>
            <person name="Im W.T."/>
        </authorList>
    </citation>
    <scope>NUCLEOTIDE SEQUENCE [LARGE SCALE GENOMIC DNA]</scope>
    <source>
        <strain evidence="1 2">Gsoil 636</strain>
    </source>
</reference>
<protein>
    <submittedName>
        <fullName evidence="1">Uncharacterized protein</fullName>
    </submittedName>
</protein>
<sequence>MEFNISYTDKIRVFNGKDLFLYADIKNRIKLHLRFYKGDTFLLETDFFGFLVFKSVKIKSQSLLYPITSIKQQGVFGFEMRYADHVINTTLRPFRQPSYILFLDDNKVGEIYDPRGITVGRKYVMKTEVDDQTVNLYLLFIFLTQLSPLP</sequence>
<dbReference type="RefSeq" id="WP_146790094.1">
    <property type="nucleotide sequence ID" value="NZ_BAABIO010000003.1"/>
</dbReference>
<dbReference type="EMBL" id="CP042433">
    <property type="protein sequence ID" value="QEC57601.1"/>
    <property type="molecule type" value="Genomic_DNA"/>
</dbReference>
<organism evidence="1 2">
    <name type="scientific">Flavisolibacter ginsenosidimutans</name>
    <dbReference type="NCBI Taxonomy" id="661481"/>
    <lineage>
        <taxon>Bacteria</taxon>
        <taxon>Pseudomonadati</taxon>
        <taxon>Bacteroidota</taxon>
        <taxon>Chitinophagia</taxon>
        <taxon>Chitinophagales</taxon>
        <taxon>Chitinophagaceae</taxon>
        <taxon>Flavisolibacter</taxon>
    </lineage>
</organism>
<proteinExistence type="predicted"/>
<evidence type="ECO:0000313" key="1">
    <source>
        <dbReference type="EMBL" id="QEC57601.1"/>
    </source>
</evidence>
<keyword evidence="2" id="KW-1185">Reference proteome</keyword>
<evidence type="ECO:0000313" key="2">
    <source>
        <dbReference type="Proteomes" id="UP000321204"/>
    </source>
</evidence>
<dbReference type="KEGG" id="fgg:FSB75_17380"/>
<name>A0A5B8ULM2_9BACT</name>
<accession>A0A5B8ULM2</accession>
<gene>
    <name evidence="1" type="ORF">FSB75_17380</name>
</gene>